<name>A0A2J6QC17_9HELO</name>
<organism evidence="2 3">
    <name type="scientific">Hyaloscypha hepaticicola</name>
    <dbReference type="NCBI Taxonomy" id="2082293"/>
    <lineage>
        <taxon>Eukaryota</taxon>
        <taxon>Fungi</taxon>
        <taxon>Dikarya</taxon>
        <taxon>Ascomycota</taxon>
        <taxon>Pezizomycotina</taxon>
        <taxon>Leotiomycetes</taxon>
        <taxon>Helotiales</taxon>
        <taxon>Hyaloscyphaceae</taxon>
        <taxon>Hyaloscypha</taxon>
    </lineage>
</organism>
<evidence type="ECO:0000313" key="3">
    <source>
        <dbReference type="Proteomes" id="UP000235672"/>
    </source>
</evidence>
<feature type="compositionally biased region" description="Polar residues" evidence="1">
    <location>
        <begin position="1"/>
        <end position="16"/>
    </location>
</feature>
<feature type="compositionally biased region" description="Low complexity" evidence="1">
    <location>
        <begin position="17"/>
        <end position="46"/>
    </location>
</feature>
<sequence>MDAPLSSPSLNGPSKNQASYFAASNSSSTQSSGPTSAPQSTQQQSLQPPPQRQVPTDSASPFLRDFNLVAEAAKRAQMAVLMRDLEACSWATMAEASKPERDMRRGLWKMRPWQAHTWCANV</sequence>
<protein>
    <submittedName>
        <fullName evidence="2">Uncharacterized protein</fullName>
    </submittedName>
</protein>
<proteinExistence type="predicted"/>
<keyword evidence="3" id="KW-1185">Reference proteome</keyword>
<dbReference type="AlphaFoldDB" id="A0A2J6QC17"/>
<dbReference type="OrthoDB" id="4157208at2759"/>
<evidence type="ECO:0000313" key="2">
    <source>
        <dbReference type="EMBL" id="PMD23822.1"/>
    </source>
</evidence>
<evidence type="ECO:0000256" key="1">
    <source>
        <dbReference type="SAM" id="MobiDB-lite"/>
    </source>
</evidence>
<accession>A0A2J6QC17</accession>
<reference evidence="2 3" key="1">
    <citation type="submission" date="2016-05" db="EMBL/GenBank/DDBJ databases">
        <title>A degradative enzymes factory behind the ericoid mycorrhizal symbiosis.</title>
        <authorList>
            <consortium name="DOE Joint Genome Institute"/>
            <person name="Martino E."/>
            <person name="Morin E."/>
            <person name="Grelet G."/>
            <person name="Kuo A."/>
            <person name="Kohler A."/>
            <person name="Daghino S."/>
            <person name="Barry K."/>
            <person name="Choi C."/>
            <person name="Cichocki N."/>
            <person name="Clum A."/>
            <person name="Copeland A."/>
            <person name="Hainaut M."/>
            <person name="Haridas S."/>
            <person name="Labutti K."/>
            <person name="Lindquist E."/>
            <person name="Lipzen A."/>
            <person name="Khouja H.-R."/>
            <person name="Murat C."/>
            <person name="Ohm R."/>
            <person name="Olson A."/>
            <person name="Spatafora J."/>
            <person name="Veneault-Fourrey C."/>
            <person name="Henrissat B."/>
            <person name="Grigoriev I."/>
            <person name="Martin F."/>
            <person name="Perotto S."/>
        </authorList>
    </citation>
    <scope>NUCLEOTIDE SEQUENCE [LARGE SCALE GENOMIC DNA]</scope>
    <source>
        <strain evidence="2 3">UAMH 7357</strain>
    </source>
</reference>
<dbReference type="Proteomes" id="UP000235672">
    <property type="component" value="Unassembled WGS sequence"/>
</dbReference>
<gene>
    <name evidence="2" type="ORF">NA56DRAFT_701225</name>
</gene>
<dbReference type="EMBL" id="KZ613474">
    <property type="protein sequence ID" value="PMD23822.1"/>
    <property type="molecule type" value="Genomic_DNA"/>
</dbReference>
<feature type="region of interest" description="Disordered" evidence="1">
    <location>
        <begin position="1"/>
        <end position="60"/>
    </location>
</feature>